<evidence type="ECO:0000313" key="9">
    <source>
        <dbReference type="EMBL" id="HIQ81747.1"/>
    </source>
</evidence>
<feature type="domain" description="SMC hinge" evidence="8">
    <location>
        <begin position="523"/>
        <end position="641"/>
    </location>
</feature>
<dbReference type="GO" id="GO:0005737">
    <property type="term" value="C:cytoplasm"/>
    <property type="evidence" value="ECO:0007669"/>
    <property type="project" value="UniProtKB-SubCell"/>
</dbReference>
<dbReference type="GO" id="GO:0006260">
    <property type="term" value="P:DNA replication"/>
    <property type="evidence" value="ECO:0007669"/>
    <property type="project" value="UniProtKB-UniRule"/>
</dbReference>
<name>A0A9D0ZJL3_9FIRM</name>
<evidence type="ECO:0000313" key="10">
    <source>
        <dbReference type="Proteomes" id="UP000824260"/>
    </source>
</evidence>
<comment type="function">
    <text evidence="7">Required for chromosome condensation and partitioning.</text>
</comment>
<dbReference type="GO" id="GO:0005694">
    <property type="term" value="C:chromosome"/>
    <property type="evidence" value="ECO:0007669"/>
    <property type="project" value="InterPro"/>
</dbReference>
<dbReference type="GO" id="GO:0007062">
    <property type="term" value="P:sister chromatid cohesion"/>
    <property type="evidence" value="ECO:0007669"/>
    <property type="project" value="InterPro"/>
</dbReference>
<dbReference type="Pfam" id="PF06470">
    <property type="entry name" value="SMC_hinge"/>
    <property type="match status" value="1"/>
</dbReference>
<dbReference type="InterPro" id="IPR011890">
    <property type="entry name" value="SMC_prok"/>
</dbReference>
<dbReference type="CDD" id="cd03278">
    <property type="entry name" value="ABC_SMC_barmotin"/>
    <property type="match status" value="2"/>
</dbReference>
<evidence type="ECO:0000259" key="8">
    <source>
        <dbReference type="SMART" id="SM00968"/>
    </source>
</evidence>
<evidence type="ECO:0000256" key="7">
    <source>
        <dbReference type="HAMAP-Rule" id="MF_01894"/>
    </source>
</evidence>
<keyword evidence="4 7" id="KW-0067">ATP-binding</keyword>
<dbReference type="InterPro" id="IPR024704">
    <property type="entry name" value="SMC"/>
</dbReference>
<dbReference type="InterPro" id="IPR036277">
    <property type="entry name" value="SMC_hinge_sf"/>
</dbReference>
<feature type="coiled-coil region" evidence="7">
    <location>
        <begin position="683"/>
        <end position="787"/>
    </location>
</feature>
<dbReference type="SUPFAM" id="SSF52540">
    <property type="entry name" value="P-loop containing nucleoside triphosphate hydrolases"/>
    <property type="match status" value="1"/>
</dbReference>
<protein>
    <recommendedName>
        <fullName evidence="7">Chromosome partition protein Smc</fullName>
    </recommendedName>
</protein>
<evidence type="ECO:0000256" key="3">
    <source>
        <dbReference type="ARBA" id="ARBA00022741"/>
    </source>
</evidence>
<feature type="coiled-coil region" evidence="7">
    <location>
        <begin position="830"/>
        <end position="857"/>
    </location>
</feature>
<dbReference type="GO" id="GO:0030261">
    <property type="term" value="P:chromosome condensation"/>
    <property type="evidence" value="ECO:0007669"/>
    <property type="project" value="InterPro"/>
</dbReference>
<feature type="coiled-coil region" evidence="7">
    <location>
        <begin position="900"/>
        <end position="948"/>
    </location>
</feature>
<organism evidence="9 10">
    <name type="scientific">Candidatus Pullichristensenella stercorigallinarum</name>
    <dbReference type="NCBI Taxonomy" id="2840909"/>
    <lineage>
        <taxon>Bacteria</taxon>
        <taxon>Bacillati</taxon>
        <taxon>Bacillota</taxon>
        <taxon>Clostridia</taxon>
        <taxon>Candidatus Pullichristensenella</taxon>
    </lineage>
</organism>
<keyword evidence="2 7" id="KW-0963">Cytoplasm</keyword>
<dbReference type="EMBL" id="DVFZ01000014">
    <property type="protein sequence ID" value="HIQ81747.1"/>
    <property type="molecule type" value="Genomic_DNA"/>
</dbReference>
<feature type="coiled-coil region" evidence="7">
    <location>
        <begin position="167"/>
        <end position="208"/>
    </location>
</feature>
<dbReference type="FunFam" id="3.40.50.300:FF:000984">
    <property type="entry name" value="Chromosome partition protein Smc"/>
    <property type="match status" value="1"/>
</dbReference>
<evidence type="ECO:0000256" key="2">
    <source>
        <dbReference type="ARBA" id="ARBA00022490"/>
    </source>
</evidence>
<dbReference type="Pfam" id="PF02463">
    <property type="entry name" value="SMC_N"/>
    <property type="match status" value="1"/>
</dbReference>
<evidence type="ECO:0000256" key="5">
    <source>
        <dbReference type="ARBA" id="ARBA00023054"/>
    </source>
</evidence>
<feature type="coiled-coil region" evidence="7">
    <location>
        <begin position="234"/>
        <end position="296"/>
    </location>
</feature>
<feature type="coiled-coil region" evidence="7">
    <location>
        <begin position="336"/>
        <end position="464"/>
    </location>
</feature>
<dbReference type="Gene3D" id="1.20.1060.20">
    <property type="match status" value="1"/>
</dbReference>
<dbReference type="NCBIfam" id="TIGR02168">
    <property type="entry name" value="SMC_prok_B"/>
    <property type="match status" value="1"/>
</dbReference>
<keyword evidence="6 7" id="KW-0238">DNA-binding</keyword>
<evidence type="ECO:0000256" key="1">
    <source>
        <dbReference type="ARBA" id="ARBA00004496"/>
    </source>
</evidence>
<reference evidence="9" key="2">
    <citation type="journal article" date="2021" name="PeerJ">
        <title>Extensive microbial diversity within the chicken gut microbiome revealed by metagenomics and culture.</title>
        <authorList>
            <person name="Gilroy R."/>
            <person name="Ravi A."/>
            <person name="Getino M."/>
            <person name="Pursley I."/>
            <person name="Horton D.L."/>
            <person name="Alikhan N.F."/>
            <person name="Baker D."/>
            <person name="Gharbi K."/>
            <person name="Hall N."/>
            <person name="Watson M."/>
            <person name="Adriaenssens E.M."/>
            <person name="Foster-Nyarko E."/>
            <person name="Jarju S."/>
            <person name="Secka A."/>
            <person name="Antonio M."/>
            <person name="Oren A."/>
            <person name="Chaudhuri R.R."/>
            <person name="La Ragione R."/>
            <person name="Hildebrand F."/>
            <person name="Pallen M.J."/>
        </authorList>
    </citation>
    <scope>NUCLEOTIDE SEQUENCE</scope>
    <source>
        <strain evidence="9">ChiSjej6B24-2974</strain>
    </source>
</reference>
<evidence type="ECO:0000256" key="6">
    <source>
        <dbReference type="ARBA" id="ARBA00023125"/>
    </source>
</evidence>
<dbReference type="SMART" id="SM00968">
    <property type="entry name" value="SMC_hinge"/>
    <property type="match status" value="1"/>
</dbReference>
<reference evidence="9" key="1">
    <citation type="submission" date="2020-10" db="EMBL/GenBank/DDBJ databases">
        <authorList>
            <person name="Gilroy R."/>
        </authorList>
    </citation>
    <scope>NUCLEOTIDE SEQUENCE</scope>
    <source>
        <strain evidence="9">ChiSjej6B24-2974</strain>
    </source>
</reference>
<comment type="caution">
    <text evidence="9">The sequence shown here is derived from an EMBL/GenBank/DDBJ whole genome shotgun (WGS) entry which is preliminary data.</text>
</comment>
<comment type="subcellular location">
    <subcellularLocation>
        <location evidence="1 7">Cytoplasm</location>
    </subcellularLocation>
</comment>
<feature type="coiled-coil region" evidence="7">
    <location>
        <begin position="998"/>
        <end position="1035"/>
    </location>
</feature>
<keyword evidence="3 7" id="KW-0547">Nucleotide-binding</keyword>
<dbReference type="Gene3D" id="3.40.50.300">
    <property type="entry name" value="P-loop containing nucleotide triphosphate hydrolases"/>
    <property type="match status" value="2"/>
</dbReference>
<comment type="domain">
    <text evidence="7">Contains large globular domains required for ATP hydrolysis at each terminus and a third globular domain forming a flexible hinge near the middle of the molecule. These domains are separated by coiled-coil structures.</text>
</comment>
<dbReference type="InterPro" id="IPR010935">
    <property type="entry name" value="SMC_hinge"/>
</dbReference>
<gene>
    <name evidence="7 9" type="primary">smc</name>
    <name evidence="9" type="ORF">IAA52_01455</name>
</gene>
<sequence>MRLKKLVIHGFKSFADRVEVTFENGITGVVGPNGCGKSNIADAVRWVLGEQSAKTLRGSKMEDVIFNGTEKRRRLAFCEVTLTFDNEDKALPVDFTEVEVSRRVYRSGEGEYKLNGTACRLRDIVDLFRDTGIGKEGYSLIGQGRIDDILSVRSEDRRKVFEEAAGIVKYKARKLDAQRRMENTRQNLTRVEDILSELETRVEPLKEQSETAREYLALRDELKVLDINVYLVRTERYQARLAELRASLETLSEAVGQAEEELKTVSAAREEGLGRLETLEHEAAAQREVVQKWIREVEAREGAVQVMRERILAGERERDRLISERDAARDGGGGVKRHVEELREKIEKEAGELEALQQEQAAREEELARFEAELSALEAQAEAEKEQIIQSMNRLGDVRNQQARLETLRTALENQLSGMGEDEQRADAGMRSLDEQLAAAQELLREESERKAHFEREVANSVEQVRASSEQSRQLSEQVNARMAERQRADSRLKLLVEMQNDYEGYQHSVKQVLLYARKSGASGVHGVVAELIEVPEKLERAIDMVLGGALQNIVVERDEDAKRMIEYLRNNRFGRATFLPVGSVRPRVLDAREREVLKLPGCLGVASELIRFDEKYRGVIDNLLGRTVVAENLEAGIRIQRAGRYAFRLVTLEGDVMHSGGSMTGGSVQSRVTNLLSRGREIEQLRAALAKLDGEVIAARNELVRQEAERTRLKQERGELYDELHRQEVACARAEAQLKAVQDERASHEQSASRVRAERERLEAQLADVQNSLAAIEEHQQTAQENTAGRQERVKALMEDIYVRREKGEKLRAETSDGRVRLATRQRGLEAARADHERLSRQAEDMEKLLADSESQLEVCMKSLAENAAVLERDSIELSTGKAELDRVRGQFNETDSRRTEAQRELQAQAEQIDALRARVDEHTDKRHRCELQLQRVETEFKQIEERIWEDYELTYALAEPFRQEGFRLSESEKRISAIRARIREMGAVNVSALDEYRQTVQRLEEMTAQRDDLQQAELDLQNIVEELERKMESQFKREFAVLNQNFQRTFVKLFGGGRAELTLSDPNDALNCDIDVVAQPPGKKLQLLTLLSGGERALTAIAILFAMLDLKPTPFCILDEIEAALDDANIDNYADYLRAYSENTQFVVITHRKGTMERCNALYGVVMEEKGVSKLVSVSLNEAS</sequence>
<evidence type="ECO:0000256" key="4">
    <source>
        <dbReference type="ARBA" id="ARBA00022840"/>
    </source>
</evidence>
<accession>A0A9D0ZJL3</accession>
<dbReference type="PIRSF" id="PIRSF005719">
    <property type="entry name" value="SMC"/>
    <property type="match status" value="1"/>
</dbReference>
<comment type="similarity">
    <text evidence="7">Belongs to the SMC family.</text>
</comment>
<dbReference type="InterPro" id="IPR027417">
    <property type="entry name" value="P-loop_NTPase"/>
</dbReference>
<dbReference type="SUPFAM" id="SSF75553">
    <property type="entry name" value="Smc hinge domain"/>
    <property type="match status" value="1"/>
</dbReference>
<dbReference type="Proteomes" id="UP000824260">
    <property type="component" value="Unassembled WGS sequence"/>
</dbReference>
<dbReference type="PANTHER" id="PTHR43977">
    <property type="entry name" value="STRUCTURAL MAINTENANCE OF CHROMOSOMES PROTEIN 3"/>
    <property type="match status" value="1"/>
</dbReference>
<dbReference type="GO" id="GO:0007059">
    <property type="term" value="P:chromosome segregation"/>
    <property type="evidence" value="ECO:0007669"/>
    <property type="project" value="UniProtKB-UniRule"/>
</dbReference>
<dbReference type="Gene3D" id="3.30.70.1620">
    <property type="match status" value="1"/>
</dbReference>
<dbReference type="FunFam" id="3.40.50.300:FF:000901">
    <property type="entry name" value="Chromosome partition protein Smc"/>
    <property type="match status" value="1"/>
</dbReference>
<dbReference type="HAMAP" id="MF_01894">
    <property type="entry name" value="Smc_prok"/>
    <property type="match status" value="1"/>
</dbReference>
<dbReference type="GO" id="GO:0016887">
    <property type="term" value="F:ATP hydrolysis activity"/>
    <property type="evidence" value="ECO:0007669"/>
    <property type="project" value="InterPro"/>
</dbReference>
<dbReference type="InterPro" id="IPR003395">
    <property type="entry name" value="RecF/RecN/SMC_N"/>
</dbReference>
<proteinExistence type="inferred from homology"/>
<feature type="binding site" evidence="7">
    <location>
        <begin position="32"/>
        <end position="39"/>
    </location>
    <ligand>
        <name>ATP</name>
        <dbReference type="ChEBI" id="CHEBI:30616"/>
    </ligand>
</feature>
<dbReference type="GO" id="GO:0003677">
    <property type="term" value="F:DNA binding"/>
    <property type="evidence" value="ECO:0007669"/>
    <property type="project" value="UniProtKB-UniRule"/>
</dbReference>
<dbReference type="AlphaFoldDB" id="A0A9D0ZJL3"/>
<comment type="subunit">
    <text evidence="7">Homodimer.</text>
</comment>
<keyword evidence="5 7" id="KW-0175">Coiled coil</keyword>
<dbReference type="GO" id="GO:0005524">
    <property type="term" value="F:ATP binding"/>
    <property type="evidence" value="ECO:0007669"/>
    <property type="project" value="UniProtKB-UniRule"/>
</dbReference>